<dbReference type="NCBIfam" id="TIGR00129">
    <property type="entry name" value="fdhD_narQ"/>
    <property type="match status" value="1"/>
</dbReference>
<comment type="function">
    <text evidence="3">Required for formate dehydrogenase (FDH) activity. Acts as a sulfur carrier protein that transfers sulfur from IscS to the molybdenum cofactor prior to its insertion into FDH.</text>
</comment>
<evidence type="ECO:0000256" key="3">
    <source>
        <dbReference type="HAMAP-Rule" id="MF_00187"/>
    </source>
</evidence>
<accession>A0ABS2PZF9</accession>
<keyword evidence="1 3" id="KW-0963">Cytoplasm</keyword>
<organism evidence="4 5">
    <name type="scientific">Scopulibacillus daqui</name>
    <dbReference type="NCBI Taxonomy" id="1469162"/>
    <lineage>
        <taxon>Bacteria</taxon>
        <taxon>Bacillati</taxon>
        <taxon>Bacillota</taxon>
        <taxon>Bacilli</taxon>
        <taxon>Bacillales</taxon>
        <taxon>Sporolactobacillaceae</taxon>
        <taxon>Scopulibacillus</taxon>
    </lineage>
</organism>
<evidence type="ECO:0000313" key="5">
    <source>
        <dbReference type="Proteomes" id="UP000808914"/>
    </source>
</evidence>
<dbReference type="InterPro" id="IPR016193">
    <property type="entry name" value="Cytidine_deaminase-like"/>
</dbReference>
<reference evidence="4 5" key="1">
    <citation type="submission" date="2021-01" db="EMBL/GenBank/DDBJ databases">
        <title>Genomic Encyclopedia of Type Strains, Phase IV (KMG-IV): sequencing the most valuable type-strain genomes for metagenomic binning, comparative biology and taxonomic classification.</title>
        <authorList>
            <person name="Goeker M."/>
        </authorList>
    </citation>
    <scope>NUCLEOTIDE SEQUENCE [LARGE SCALE GENOMIC DNA]</scope>
    <source>
        <strain evidence="4 5">DSM 28236</strain>
    </source>
</reference>
<feature type="binding site" evidence="3">
    <location>
        <begin position="245"/>
        <end position="250"/>
    </location>
    <ligand>
        <name>Mo-bis(molybdopterin guanine dinucleotide)</name>
        <dbReference type="ChEBI" id="CHEBI:60539"/>
    </ligand>
</feature>
<proteinExistence type="inferred from homology"/>
<comment type="caution">
    <text evidence="4">The sequence shown here is derived from an EMBL/GenBank/DDBJ whole genome shotgun (WGS) entry which is preliminary data.</text>
</comment>
<protein>
    <recommendedName>
        <fullName evidence="3">Sulfur carrier protein FdhD</fullName>
    </recommendedName>
</protein>
<dbReference type="InterPro" id="IPR003786">
    <property type="entry name" value="FdhD"/>
</dbReference>
<evidence type="ECO:0000256" key="1">
    <source>
        <dbReference type="ARBA" id="ARBA00022490"/>
    </source>
</evidence>
<dbReference type="Gene3D" id="3.40.140.10">
    <property type="entry name" value="Cytidine Deaminase, domain 2"/>
    <property type="match status" value="1"/>
</dbReference>
<dbReference type="Pfam" id="PF02634">
    <property type="entry name" value="FdhD-NarQ"/>
    <property type="match status" value="1"/>
</dbReference>
<dbReference type="EMBL" id="JAFBER010000008">
    <property type="protein sequence ID" value="MBM7645425.1"/>
    <property type="molecule type" value="Genomic_DNA"/>
</dbReference>
<dbReference type="PANTHER" id="PTHR30592">
    <property type="entry name" value="FORMATE DEHYDROGENASE"/>
    <property type="match status" value="1"/>
</dbReference>
<keyword evidence="2 3" id="KW-0501">Molybdenum cofactor biosynthesis</keyword>
<sequence>MNKPLISKWPLKKIVNHRIIQEEESIAREVPLTVILNGQEFATLVCSPADVRELAVGFLASEGVIRTIEDVQSMSINENQGFIYVELKNPQPIAPSDMSKRLIGSCCGKSRQFYFKTDAATAKTVMSKTKITQEQCFRLMKALNARSEIFFETGGVHNAALCHPDKIIAARTDIGRHNALDKLFGYILTNQLNVKDCVIAFSGRISSEVLLKVSKMGIGILLSKSAPTDLALKTAVDLNITVAGFIRESKMNVYTHSDRIICQ</sequence>
<keyword evidence="5" id="KW-1185">Reference proteome</keyword>
<gene>
    <name evidence="3" type="primary">fdhD</name>
    <name evidence="4" type="ORF">JOD45_001636</name>
</gene>
<dbReference type="Proteomes" id="UP000808914">
    <property type="component" value="Unassembled WGS sequence"/>
</dbReference>
<dbReference type="SUPFAM" id="SSF53927">
    <property type="entry name" value="Cytidine deaminase-like"/>
    <property type="match status" value="1"/>
</dbReference>
<name>A0ABS2PZF9_9BACL</name>
<evidence type="ECO:0000313" key="4">
    <source>
        <dbReference type="EMBL" id="MBM7645425.1"/>
    </source>
</evidence>
<evidence type="ECO:0000256" key="2">
    <source>
        <dbReference type="ARBA" id="ARBA00023150"/>
    </source>
</evidence>
<dbReference type="PIRSF" id="PIRSF015626">
    <property type="entry name" value="FdhD"/>
    <property type="match status" value="1"/>
</dbReference>
<dbReference type="PANTHER" id="PTHR30592:SF1">
    <property type="entry name" value="SULFUR CARRIER PROTEIN FDHD"/>
    <property type="match status" value="1"/>
</dbReference>
<dbReference type="RefSeq" id="WP_205003399.1">
    <property type="nucleotide sequence ID" value="NZ_JBHLTV010000022.1"/>
</dbReference>
<comment type="similarity">
    <text evidence="3">Belongs to the FdhD family.</text>
</comment>
<dbReference type="Gene3D" id="3.10.20.10">
    <property type="match status" value="1"/>
</dbReference>
<comment type="subcellular location">
    <subcellularLocation>
        <location evidence="3">Cytoplasm</location>
    </subcellularLocation>
</comment>
<dbReference type="HAMAP" id="MF_00187">
    <property type="entry name" value="FdhD"/>
    <property type="match status" value="1"/>
</dbReference>
<feature type="active site" description="Cysteine persulfide intermediate" evidence="3">
    <location>
        <position position="107"/>
    </location>
</feature>